<evidence type="ECO:0000256" key="4">
    <source>
        <dbReference type="ARBA" id="ARBA00048793"/>
    </source>
</evidence>
<dbReference type="GO" id="GO:0008677">
    <property type="term" value="F:2-dehydropantoate 2-reductase activity"/>
    <property type="evidence" value="ECO:0007669"/>
    <property type="project" value="UniProtKB-EC"/>
</dbReference>
<dbReference type="InterPro" id="IPR003421">
    <property type="entry name" value="Opine_DH"/>
</dbReference>
<dbReference type="RefSeq" id="WP_094439386.1">
    <property type="nucleotide sequence ID" value="NZ_NKDB02000003.1"/>
</dbReference>
<dbReference type="PANTHER" id="PTHR38015:SF1">
    <property type="entry name" value="OPINE DEHYDROGENASE DOMAIN-CONTAINING PROTEIN"/>
    <property type="match status" value="1"/>
</dbReference>
<proteinExistence type="predicted"/>
<dbReference type="SUPFAM" id="SSF51735">
    <property type="entry name" value="NAD(P)-binding Rossmann-fold domains"/>
    <property type="match status" value="1"/>
</dbReference>
<dbReference type="UniPathway" id="UPA00028">
    <property type="reaction ID" value="UER00004"/>
</dbReference>
<gene>
    <name evidence="7" type="ORF">CE154_016085</name>
</gene>
<evidence type="ECO:0000256" key="2">
    <source>
        <dbReference type="ARBA" id="ARBA00019465"/>
    </source>
</evidence>
<evidence type="ECO:0000313" key="7">
    <source>
        <dbReference type="EMBL" id="RKJ95455.1"/>
    </source>
</evidence>
<dbReference type="Pfam" id="PF02558">
    <property type="entry name" value="ApbA"/>
    <property type="match status" value="1"/>
</dbReference>
<dbReference type="Proteomes" id="UP000216225">
    <property type="component" value="Unassembled WGS sequence"/>
</dbReference>
<dbReference type="SUPFAM" id="SSF48179">
    <property type="entry name" value="6-phosphogluconate dehydrogenase C-terminal domain-like"/>
    <property type="match status" value="1"/>
</dbReference>
<comment type="catalytic activity">
    <reaction evidence="4">
        <text>(R)-pantoate + NADP(+) = 2-dehydropantoate + NADPH + H(+)</text>
        <dbReference type="Rhea" id="RHEA:16233"/>
        <dbReference type="ChEBI" id="CHEBI:11561"/>
        <dbReference type="ChEBI" id="CHEBI:15378"/>
        <dbReference type="ChEBI" id="CHEBI:15980"/>
        <dbReference type="ChEBI" id="CHEBI:57783"/>
        <dbReference type="ChEBI" id="CHEBI:58349"/>
        <dbReference type="EC" id="1.1.1.169"/>
    </reaction>
</comment>
<dbReference type="Gene3D" id="1.10.1040.10">
    <property type="entry name" value="N-(1-d-carboxylethyl)-l-norvaline Dehydrogenase, domain 2"/>
    <property type="match status" value="1"/>
</dbReference>
<dbReference type="InterPro" id="IPR008927">
    <property type="entry name" value="6-PGluconate_DH-like_C_sf"/>
</dbReference>
<comment type="caution">
    <text evidence="7">The sequence shown here is derived from an EMBL/GenBank/DDBJ whole genome shotgun (WGS) entry which is preliminary data.</text>
</comment>
<dbReference type="Pfam" id="PF02317">
    <property type="entry name" value="Octopine_DH"/>
    <property type="match status" value="1"/>
</dbReference>
<protein>
    <recommendedName>
        <fullName evidence="2">2-dehydropantoate 2-reductase</fullName>
    </recommendedName>
</protein>
<dbReference type="AlphaFoldDB" id="A0A420K9J3"/>
<dbReference type="InterPro" id="IPR051729">
    <property type="entry name" value="Opine/Lysopine_DH"/>
</dbReference>
<sequence>MTRQDIHVGVAGVGGIGLANAAWLRQAGFGVSLWSPRGTGLAGPARCELHASGVIGGSFEVQVAASAAELSRHADVLVIAVPVNGHKAVFDALAPHLRSGQTVVVSSMSSLSALYAYELARSRGVDITVVSMGTTTLTARRAAPNEVKVMTRRTRLGISALPQSALPRAKALCQALFGDVFDEDANALASALTNINPVAHAPLAVFNWTRIERAENWPQYHYMTPHVASVIVRLDAERRALARAFGLHVRSIEEHFAKSFNTRSEQLADIAAELHASRGGPPGPTDVGTRFLGEDVPYGLAFSSVLARIAGMPMPCTETMIEASSLITGRDLRAENDLIDALGLRSETPGGLLERLR</sequence>
<reference evidence="7 8" key="1">
    <citation type="submission" date="2018-09" db="EMBL/GenBank/DDBJ databases">
        <title>Genome comparison of Alicycliphilus sp. BQ1, a polyurethanolytic bacterium, with its closest phylogenetic relatives Alicycliphilus denitrificans BC and K601, unable to attack polyurethane.</title>
        <authorList>
            <person name="Loza-Tavera H."/>
            <person name="Lozano L."/>
            <person name="Cevallos M."/>
            <person name="Maya-Lucas O."/>
            <person name="Garcia-Mena J."/>
            <person name="Hernandez J."/>
        </authorList>
    </citation>
    <scope>NUCLEOTIDE SEQUENCE [LARGE SCALE GENOMIC DNA]</scope>
    <source>
        <strain evidence="7 8">BQ1</strain>
    </source>
</reference>
<dbReference type="EMBL" id="NKDB02000003">
    <property type="protein sequence ID" value="RKJ95455.1"/>
    <property type="molecule type" value="Genomic_DNA"/>
</dbReference>
<evidence type="ECO:0000256" key="1">
    <source>
        <dbReference type="ARBA" id="ARBA00004994"/>
    </source>
</evidence>
<organism evidence="7 8">
    <name type="scientific">Alicycliphilus denitrificans</name>
    <dbReference type="NCBI Taxonomy" id="179636"/>
    <lineage>
        <taxon>Bacteria</taxon>
        <taxon>Pseudomonadati</taxon>
        <taxon>Pseudomonadota</taxon>
        <taxon>Betaproteobacteria</taxon>
        <taxon>Burkholderiales</taxon>
        <taxon>Comamonadaceae</taxon>
        <taxon>Alicycliphilus</taxon>
    </lineage>
</organism>
<evidence type="ECO:0000259" key="6">
    <source>
        <dbReference type="Pfam" id="PF02558"/>
    </source>
</evidence>
<evidence type="ECO:0000313" key="8">
    <source>
        <dbReference type="Proteomes" id="UP000216225"/>
    </source>
</evidence>
<dbReference type="GO" id="GO:0015940">
    <property type="term" value="P:pantothenate biosynthetic process"/>
    <property type="evidence" value="ECO:0007669"/>
    <property type="project" value="UniProtKB-UniPathway"/>
</dbReference>
<accession>A0A420K9J3</accession>
<comment type="pathway">
    <text evidence="1">Cofactor biosynthesis; (R)-pantothenate biosynthesis; (R)-pantoate from 3-methyl-2-oxobutanoate: step 2/2.</text>
</comment>
<evidence type="ECO:0000256" key="3">
    <source>
        <dbReference type="ARBA" id="ARBA00022655"/>
    </source>
</evidence>
<dbReference type="InterPro" id="IPR013332">
    <property type="entry name" value="KPR_N"/>
</dbReference>
<dbReference type="InterPro" id="IPR036291">
    <property type="entry name" value="NAD(P)-bd_dom_sf"/>
</dbReference>
<feature type="domain" description="Opine dehydrogenase" evidence="5">
    <location>
        <begin position="185"/>
        <end position="325"/>
    </location>
</feature>
<dbReference type="PANTHER" id="PTHR38015">
    <property type="entry name" value="BLR6086 PROTEIN"/>
    <property type="match status" value="1"/>
</dbReference>
<keyword evidence="3" id="KW-0566">Pantothenate biosynthesis</keyword>
<feature type="domain" description="Ketopantoate reductase N-terminal" evidence="6">
    <location>
        <begin position="8"/>
        <end position="156"/>
    </location>
</feature>
<dbReference type="InterPro" id="IPR013328">
    <property type="entry name" value="6PGD_dom2"/>
</dbReference>
<name>A0A420K9J3_9BURK</name>
<evidence type="ECO:0000259" key="5">
    <source>
        <dbReference type="Pfam" id="PF02317"/>
    </source>
</evidence>
<dbReference type="Gene3D" id="3.40.50.720">
    <property type="entry name" value="NAD(P)-binding Rossmann-like Domain"/>
    <property type="match status" value="1"/>
</dbReference>